<evidence type="ECO:0000256" key="2">
    <source>
        <dbReference type="ARBA" id="ARBA00022448"/>
    </source>
</evidence>
<dbReference type="InterPro" id="IPR003593">
    <property type="entry name" value="AAA+_ATPase"/>
</dbReference>
<evidence type="ECO:0000313" key="7">
    <source>
        <dbReference type="Proteomes" id="UP000181956"/>
    </source>
</evidence>
<gene>
    <name evidence="6" type="ORF">SAMN04489834_3456</name>
</gene>
<keyword evidence="3" id="KW-0547">Nucleotide-binding</keyword>
<dbReference type="InterPro" id="IPR003439">
    <property type="entry name" value="ABC_transporter-like_ATP-bd"/>
</dbReference>
<proteinExistence type="inferred from homology"/>
<dbReference type="SUPFAM" id="SSF52540">
    <property type="entry name" value="P-loop containing nucleoside triphosphate hydrolases"/>
    <property type="match status" value="1"/>
</dbReference>
<dbReference type="Proteomes" id="UP000181956">
    <property type="component" value="Chromosome I"/>
</dbReference>
<evidence type="ECO:0000256" key="1">
    <source>
        <dbReference type="ARBA" id="ARBA00005417"/>
    </source>
</evidence>
<name>A0A1H1ZH33_9MICO</name>
<keyword evidence="2" id="KW-0813">Transport</keyword>
<evidence type="ECO:0000256" key="3">
    <source>
        <dbReference type="ARBA" id="ARBA00022741"/>
    </source>
</evidence>
<dbReference type="InterPro" id="IPR027417">
    <property type="entry name" value="P-loop_NTPase"/>
</dbReference>
<dbReference type="STRING" id="412690.SAMN04489834_3456"/>
<protein>
    <submittedName>
        <fullName evidence="6">Peptide/nickel transport system ATP-binding protein</fullName>
    </submittedName>
</protein>
<feature type="domain" description="ABC transporter" evidence="5">
    <location>
        <begin position="6"/>
        <end position="250"/>
    </location>
</feature>
<dbReference type="SMART" id="SM00382">
    <property type="entry name" value="AAA"/>
    <property type="match status" value="1"/>
</dbReference>
<dbReference type="GO" id="GO:0055085">
    <property type="term" value="P:transmembrane transport"/>
    <property type="evidence" value="ECO:0007669"/>
    <property type="project" value="UniProtKB-ARBA"/>
</dbReference>
<dbReference type="PANTHER" id="PTHR43776:SF7">
    <property type="entry name" value="D,D-DIPEPTIDE TRANSPORT ATP-BINDING PROTEIN DDPF-RELATED"/>
    <property type="match status" value="1"/>
</dbReference>
<evidence type="ECO:0000259" key="5">
    <source>
        <dbReference type="PROSITE" id="PS50893"/>
    </source>
</evidence>
<dbReference type="Gene3D" id="3.40.50.300">
    <property type="entry name" value="P-loop containing nucleotide triphosphate hydrolases"/>
    <property type="match status" value="1"/>
</dbReference>
<dbReference type="InterPro" id="IPR017871">
    <property type="entry name" value="ABC_transporter-like_CS"/>
</dbReference>
<dbReference type="RefSeq" id="WP_083365140.1">
    <property type="nucleotide sequence ID" value="NZ_LT629742.1"/>
</dbReference>
<dbReference type="GO" id="GO:0005524">
    <property type="term" value="F:ATP binding"/>
    <property type="evidence" value="ECO:0007669"/>
    <property type="project" value="UniProtKB-KW"/>
</dbReference>
<dbReference type="Pfam" id="PF08352">
    <property type="entry name" value="oligo_HPY"/>
    <property type="match status" value="1"/>
</dbReference>
<dbReference type="AlphaFoldDB" id="A0A1H1ZH33"/>
<dbReference type="NCBIfam" id="TIGR01727">
    <property type="entry name" value="oligo_HPY"/>
    <property type="match status" value="1"/>
</dbReference>
<comment type="similarity">
    <text evidence="1">Belongs to the ABC transporter superfamily.</text>
</comment>
<dbReference type="InterPro" id="IPR013563">
    <property type="entry name" value="Oligopep_ABC_C"/>
</dbReference>
<reference evidence="7" key="1">
    <citation type="submission" date="2016-10" db="EMBL/GenBank/DDBJ databases">
        <authorList>
            <person name="Varghese N."/>
            <person name="Submissions S."/>
        </authorList>
    </citation>
    <scope>NUCLEOTIDE SEQUENCE [LARGE SCALE GENOMIC DNA]</scope>
    <source>
        <strain evidence="7">DSM 21772</strain>
    </source>
</reference>
<dbReference type="Pfam" id="PF00005">
    <property type="entry name" value="ABC_tran"/>
    <property type="match status" value="1"/>
</dbReference>
<accession>A0A1H1ZH33</accession>
<dbReference type="InterPro" id="IPR050319">
    <property type="entry name" value="ABC_transp_ATP-bind"/>
</dbReference>
<dbReference type="EMBL" id="LT629742">
    <property type="protein sequence ID" value="SDT33004.1"/>
    <property type="molecule type" value="Genomic_DNA"/>
</dbReference>
<sequence>MSEFVVEVKDLAVHFGRAGRFGSGRVVKAVDGVSLELKRGQTLGLVGESGCGKSTLIRSLFGLTPVTRGSIEVFGKDITASSRSERKRLGTQMQMVFQDPYSALDPRMTVHEIVAEPLRIAGRYDAKAVAELLDRVGVSAEMAQRKPSEFSGGQRQRVGIARALALKPEVLVLDEPVSALDVSIQAQILNLLAELQNELQLAYLFVSHDLAVVRHIADEVAVMYLGRIVERGPKNDLFTAPRHPYTRSLLASAPVARPGAARTKHALAGEPPDAANPPSGCTFRTRCPIPRDRCAAESPALSTDTAHSAACFFPDVAAREMATV</sequence>
<dbReference type="PANTHER" id="PTHR43776">
    <property type="entry name" value="TRANSPORT ATP-BINDING PROTEIN"/>
    <property type="match status" value="1"/>
</dbReference>
<dbReference type="PROSITE" id="PS00211">
    <property type="entry name" value="ABC_TRANSPORTER_1"/>
    <property type="match status" value="1"/>
</dbReference>
<evidence type="ECO:0000313" key="6">
    <source>
        <dbReference type="EMBL" id="SDT33004.1"/>
    </source>
</evidence>
<organism evidence="6 7">
    <name type="scientific">Microterricola viridarii</name>
    <dbReference type="NCBI Taxonomy" id="412690"/>
    <lineage>
        <taxon>Bacteria</taxon>
        <taxon>Bacillati</taxon>
        <taxon>Actinomycetota</taxon>
        <taxon>Actinomycetes</taxon>
        <taxon>Micrococcales</taxon>
        <taxon>Microbacteriaceae</taxon>
        <taxon>Microterricola</taxon>
    </lineage>
</organism>
<keyword evidence="4 6" id="KW-0067">ATP-binding</keyword>
<dbReference type="FunFam" id="3.40.50.300:FF:000016">
    <property type="entry name" value="Oligopeptide ABC transporter ATP-binding component"/>
    <property type="match status" value="1"/>
</dbReference>
<dbReference type="OrthoDB" id="8481147at2"/>
<dbReference type="CDD" id="cd03257">
    <property type="entry name" value="ABC_NikE_OppD_transporters"/>
    <property type="match status" value="1"/>
</dbReference>
<dbReference type="GO" id="GO:0016887">
    <property type="term" value="F:ATP hydrolysis activity"/>
    <property type="evidence" value="ECO:0007669"/>
    <property type="project" value="InterPro"/>
</dbReference>
<dbReference type="GO" id="GO:0015833">
    <property type="term" value="P:peptide transport"/>
    <property type="evidence" value="ECO:0007669"/>
    <property type="project" value="InterPro"/>
</dbReference>
<keyword evidence="7" id="KW-1185">Reference proteome</keyword>
<evidence type="ECO:0000256" key="4">
    <source>
        <dbReference type="ARBA" id="ARBA00022840"/>
    </source>
</evidence>
<dbReference type="PROSITE" id="PS50893">
    <property type="entry name" value="ABC_TRANSPORTER_2"/>
    <property type="match status" value="1"/>
</dbReference>